<name>A0A350H9Y2_UNCW3</name>
<dbReference type="Gene3D" id="2.130.10.10">
    <property type="entry name" value="YVTN repeat-like/Quinoprotein amine dehydrogenase"/>
    <property type="match status" value="1"/>
</dbReference>
<feature type="non-terminal residue" evidence="6">
    <location>
        <position position="1"/>
    </location>
</feature>
<dbReference type="EMBL" id="DMZY01000121">
    <property type="protein sequence ID" value="HAV92348.1"/>
    <property type="molecule type" value="Genomic_DNA"/>
</dbReference>
<sequence>FELDFYDVYDLEKAFYGSYQDLFYEGGVNDRFTPKTSPNTKANNKGNSHVYIYDVSRSDTVMSFSVLYDYRVKGFPFDLKTASDVNSPNIIKISGNNVIFFQTMAGEIYAIGEDGKGAFNESGIVGTFNASNESYSTPAFGSIRDAGSKDMVVTSYAGEVHVLRTDTLNARGIFVEIPGSPLHSDYGFVSSATLGDIDNDSLDEILITGEDMFLRIAEYVDDSISLKDSVYLNAASWSQPLIMDDKIITLAFDGVVRGFSFDLKQIFSSNTENVQYTTSSPMAVDIDSDSVIEIIFVRGDGVVFSVSSETGETEFRRELPDYPFYTSPIVTDVDNNGELEIAILLYGRLFLLDYNGNIVNNYPVLAHDSSDIQSTPLAVDLNDDGGNDILVHTDNAILAGFSEKSIPGFPISTGQVSNSTPLVCDLDNDSLVDIVAVSDYQLIAYELDSKLNEYVWPSQHYNEKNNRLYPHGSVIRKGDNLIIPDENTYIYPNPAYSYFTLRFNTDTGEEFSYTIFDQAGTLKNSSESKKCHSGINEEFVSVEPLAPGFYILRLLVENDTEKRVKMFYFTVRK</sequence>
<organism evidence="6 7">
    <name type="scientific">candidate division WOR-3 bacterium</name>
    <dbReference type="NCBI Taxonomy" id="2052148"/>
    <lineage>
        <taxon>Bacteria</taxon>
        <taxon>Bacteria division WOR-3</taxon>
    </lineage>
</organism>
<dbReference type="InterPro" id="IPR026444">
    <property type="entry name" value="Secre_tail"/>
</dbReference>
<dbReference type="InterPro" id="IPR045232">
    <property type="entry name" value="FAM234"/>
</dbReference>
<evidence type="ECO:0000313" key="7">
    <source>
        <dbReference type="Proteomes" id="UP000264062"/>
    </source>
</evidence>
<dbReference type="Proteomes" id="UP000264062">
    <property type="component" value="Unassembled WGS sequence"/>
</dbReference>
<dbReference type="GO" id="GO:0016020">
    <property type="term" value="C:membrane"/>
    <property type="evidence" value="ECO:0007669"/>
    <property type="project" value="UniProtKB-SubCell"/>
</dbReference>
<proteinExistence type="predicted"/>
<evidence type="ECO:0000256" key="2">
    <source>
        <dbReference type="ARBA" id="ARBA00022692"/>
    </source>
</evidence>
<dbReference type="SUPFAM" id="SSF69318">
    <property type="entry name" value="Integrin alpha N-terminal domain"/>
    <property type="match status" value="1"/>
</dbReference>
<evidence type="ECO:0000259" key="5">
    <source>
        <dbReference type="Pfam" id="PF18962"/>
    </source>
</evidence>
<keyword evidence="4" id="KW-0472">Membrane</keyword>
<keyword evidence="2" id="KW-0812">Transmembrane</keyword>
<dbReference type="NCBIfam" id="TIGR04183">
    <property type="entry name" value="Por_Secre_tail"/>
    <property type="match status" value="1"/>
</dbReference>
<dbReference type="InterPro" id="IPR028994">
    <property type="entry name" value="Integrin_alpha_N"/>
</dbReference>
<dbReference type="PANTHER" id="PTHR21419:SF30">
    <property type="entry name" value="IG-LIKE DOMAIN-CONTAINING PROTEIN"/>
    <property type="match status" value="1"/>
</dbReference>
<dbReference type="InterPro" id="IPR015943">
    <property type="entry name" value="WD40/YVTN_repeat-like_dom_sf"/>
</dbReference>
<protein>
    <recommendedName>
        <fullName evidence="5">Secretion system C-terminal sorting domain-containing protein</fullName>
    </recommendedName>
</protein>
<feature type="domain" description="Secretion system C-terminal sorting" evidence="5">
    <location>
        <begin position="490"/>
        <end position="562"/>
    </location>
</feature>
<evidence type="ECO:0000313" key="6">
    <source>
        <dbReference type="EMBL" id="HAV92348.1"/>
    </source>
</evidence>
<accession>A0A350H9Y2</accession>
<comment type="subcellular location">
    <subcellularLocation>
        <location evidence="1">Membrane</location>
        <topology evidence="1">Single-pass membrane protein</topology>
    </subcellularLocation>
</comment>
<keyword evidence="3" id="KW-1133">Transmembrane helix</keyword>
<dbReference type="PANTHER" id="PTHR21419">
    <property type="match status" value="1"/>
</dbReference>
<evidence type="ECO:0000256" key="4">
    <source>
        <dbReference type="ARBA" id="ARBA00023136"/>
    </source>
</evidence>
<dbReference type="AlphaFoldDB" id="A0A350H9Y2"/>
<gene>
    <name evidence="6" type="ORF">DCW38_04120</name>
</gene>
<evidence type="ECO:0000256" key="3">
    <source>
        <dbReference type="ARBA" id="ARBA00022989"/>
    </source>
</evidence>
<evidence type="ECO:0000256" key="1">
    <source>
        <dbReference type="ARBA" id="ARBA00004167"/>
    </source>
</evidence>
<reference evidence="6 7" key="1">
    <citation type="journal article" date="2018" name="Nat. Biotechnol.">
        <title>A standardized bacterial taxonomy based on genome phylogeny substantially revises the tree of life.</title>
        <authorList>
            <person name="Parks D.H."/>
            <person name="Chuvochina M."/>
            <person name="Waite D.W."/>
            <person name="Rinke C."/>
            <person name="Skarshewski A."/>
            <person name="Chaumeil P.A."/>
            <person name="Hugenholtz P."/>
        </authorList>
    </citation>
    <scope>NUCLEOTIDE SEQUENCE [LARGE SCALE GENOMIC DNA]</scope>
    <source>
        <strain evidence="6">UBA9956</strain>
    </source>
</reference>
<dbReference type="Pfam" id="PF18962">
    <property type="entry name" value="Por_Secre_tail"/>
    <property type="match status" value="1"/>
</dbReference>
<comment type="caution">
    <text evidence="6">The sequence shown here is derived from an EMBL/GenBank/DDBJ whole genome shotgun (WGS) entry which is preliminary data.</text>
</comment>